<keyword evidence="2" id="KW-0378">Hydrolase</keyword>
<evidence type="ECO:0000313" key="3">
    <source>
        <dbReference type="Proteomes" id="UP000198929"/>
    </source>
</evidence>
<proteinExistence type="predicted"/>
<reference evidence="3" key="1">
    <citation type="submission" date="2016-10" db="EMBL/GenBank/DDBJ databases">
        <authorList>
            <person name="Varghese N."/>
            <person name="Submissions S."/>
        </authorList>
    </citation>
    <scope>NUCLEOTIDE SEQUENCE [LARGE SCALE GENOMIC DNA]</scope>
    <source>
        <strain evidence="3">DSM 20524</strain>
    </source>
</reference>
<dbReference type="InterPro" id="IPR003615">
    <property type="entry name" value="HNH_nuc"/>
</dbReference>
<dbReference type="GO" id="GO:0008270">
    <property type="term" value="F:zinc ion binding"/>
    <property type="evidence" value="ECO:0007669"/>
    <property type="project" value="InterPro"/>
</dbReference>
<dbReference type="Proteomes" id="UP000198929">
    <property type="component" value="Unassembled WGS sequence"/>
</dbReference>
<dbReference type="GO" id="GO:0004519">
    <property type="term" value="F:endonuclease activity"/>
    <property type="evidence" value="ECO:0007669"/>
    <property type="project" value="UniProtKB-KW"/>
</dbReference>
<feature type="domain" description="HNH nuclease" evidence="1">
    <location>
        <begin position="272"/>
        <end position="326"/>
    </location>
</feature>
<accession>A0A1H9VJ84</accession>
<organism evidence="2 3">
    <name type="scientific">Corynebacterium cystitidis DSM 20524</name>
    <dbReference type="NCBI Taxonomy" id="1121357"/>
    <lineage>
        <taxon>Bacteria</taxon>
        <taxon>Bacillati</taxon>
        <taxon>Actinomycetota</taxon>
        <taxon>Actinomycetes</taxon>
        <taxon>Mycobacteriales</taxon>
        <taxon>Corynebacteriaceae</taxon>
        <taxon>Corynebacterium</taxon>
    </lineage>
</organism>
<dbReference type="AlphaFoldDB" id="A0A1H9VJ84"/>
<dbReference type="RefSeq" id="WP_092260226.1">
    <property type="nucleotide sequence ID" value="NZ_CP047199.1"/>
</dbReference>
<dbReference type="GO" id="GO:0003676">
    <property type="term" value="F:nucleic acid binding"/>
    <property type="evidence" value="ECO:0007669"/>
    <property type="project" value="InterPro"/>
</dbReference>
<dbReference type="Pfam" id="PF01844">
    <property type="entry name" value="HNH"/>
    <property type="match status" value="1"/>
</dbReference>
<dbReference type="EMBL" id="FOGQ01000012">
    <property type="protein sequence ID" value="SES21662.1"/>
    <property type="molecule type" value="Genomic_DNA"/>
</dbReference>
<keyword evidence="3" id="KW-1185">Reference proteome</keyword>
<dbReference type="STRING" id="1121357.SAMN05661109_02267"/>
<dbReference type="Gene3D" id="1.10.30.50">
    <property type="match status" value="1"/>
</dbReference>
<sequence>MDAFEAFAAQWRSGMAVIEAAHGRSVIDLCRAGIDATIAKQIEKLGKAYCGPTHSTRKQADARKAAARNEHTINTLLEIERLVGKLDDDAHAWPMRLALTRQTANLRALRARGAELLSQYNAPTKPNPDMKLSHKAVPDSTLTDVSVRGPAHLAKAALDRAHALADETGLAPAEAFLHLAASDTSEEGSAPGTAQGPVLEPAIIIPLNEDVAGWEKLGLDEVRMSMTNGTTMTGADFVRANLAAQGYALIVDPITGEDLELYRLYDEERFATVKQRLRQRLKTPVCAWPGCGKPADECQMHHIKAYKHGGKSEMKNYTMLCGFDNGRNDDDRDKPRYGHIEKIDGLDYWVPAFGGEPVLNDHPAARGGAIRLVRGGMSTLAGAGASNAPPDG</sequence>
<evidence type="ECO:0000259" key="1">
    <source>
        <dbReference type="SMART" id="SM00507"/>
    </source>
</evidence>
<dbReference type="InterPro" id="IPR002711">
    <property type="entry name" value="HNH"/>
</dbReference>
<keyword evidence="2" id="KW-0255">Endonuclease</keyword>
<evidence type="ECO:0000313" key="2">
    <source>
        <dbReference type="EMBL" id="SES21662.1"/>
    </source>
</evidence>
<gene>
    <name evidence="2" type="ORF">SAMN05661109_02267</name>
</gene>
<dbReference type="SMART" id="SM00507">
    <property type="entry name" value="HNHc"/>
    <property type="match status" value="1"/>
</dbReference>
<dbReference type="CDD" id="cd00085">
    <property type="entry name" value="HNHc"/>
    <property type="match status" value="1"/>
</dbReference>
<protein>
    <submittedName>
        <fullName evidence="2">HNH endonuclease</fullName>
    </submittedName>
</protein>
<keyword evidence="2" id="KW-0540">Nuclease</keyword>
<name>A0A1H9VJ84_9CORY</name>